<proteinExistence type="predicted"/>
<name>A0ABQ2BPA4_9SPHI</name>
<dbReference type="RefSeq" id="WP_188417104.1">
    <property type="nucleotide sequence ID" value="NZ_BMDJ01000014.1"/>
</dbReference>
<comment type="caution">
    <text evidence="1">The sequence shown here is derived from an EMBL/GenBank/DDBJ whole genome shotgun (WGS) entry which is preliminary data.</text>
</comment>
<accession>A0ABQ2BPA4</accession>
<evidence type="ECO:0000313" key="2">
    <source>
        <dbReference type="Proteomes" id="UP000645390"/>
    </source>
</evidence>
<reference evidence="2" key="1">
    <citation type="journal article" date="2019" name="Int. J. Syst. Evol. Microbiol.">
        <title>The Global Catalogue of Microorganisms (GCM) 10K type strain sequencing project: providing services to taxonomists for standard genome sequencing and annotation.</title>
        <authorList>
            <consortium name="The Broad Institute Genomics Platform"/>
            <consortium name="The Broad Institute Genome Sequencing Center for Infectious Disease"/>
            <person name="Wu L."/>
            <person name="Ma J."/>
        </authorList>
    </citation>
    <scope>NUCLEOTIDE SEQUENCE [LARGE SCALE GENOMIC DNA]</scope>
    <source>
        <strain evidence="2">CCM 8939</strain>
    </source>
</reference>
<protein>
    <submittedName>
        <fullName evidence="1">Uncharacterized protein</fullName>
    </submittedName>
</protein>
<dbReference type="Proteomes" id="UP000645390">
    <property type="component" value="Unassembled WGS sequence"/>
</dbReference>
<sequence>MTEEEFRKPLAEKVDSVKMDFVKAHISRFIRNPQVLEIWSPVYFHDLTAKMKIEHGKV</sequence>
<evidence type="ECO:0000313" key="1">
    <source>
        <dbReference type="EMBL" id="GGI29067.1"/>
    </source>
</evidence>
<dbReference type="EMBL" id="BMDJ01000014">
    <property type="protein sequence ID" value="GGI29067.1"/>
    <property type="molecule type" value="Genomic_DNA"/>
</dbReference>
<organism evidence="1 2">
    <name type="scientific">Pedobacter mendelii</name>
    <dbReference type="NCBI Taxonomy" id="1908240"/>
    <lineage>
        <taxon>Bacteria</taxon>
        <taxon>Pseudomonadati</taxon>
        <taxon>Bacteroidota</taxon>
        <taxon>Sphingobacteriia</taxon>
        <taxon>Sphingobacteriales</taxon>
        <taxon>Sphingobacteriaceae</taxon>
        <taxon>Pedobacter</taxon>
    </lineage>
</organism>
<keyword evidence="2" id="KW-1185">Reference proteome</keyword>
<gene>
    <name evidence="1" type="ORF">GCM10008119_35780</name>
</gene>